<gene>
    <name evidence="1" type="ORF">WHR41_09524</name>
</gene>
<reference evidence="1 2" key="1">
    <citation type="journal article" date="2020" name="Microbiol. Resour. Announc.">
        <title>Draft Genome Sequence of a Cladosporium Species Isolated from the Mesophotic Ascidian Didemnum maculosum.</title>
        <authorList>
            <person name="Gioti A."/>
            <person name="Siaperas R."/>
            <person name="Nikolaivits E."/>
            <person name="Le Goff G."/>
            <person name="Ouazzani J."/>
            <person name="Kotoulas G."/>
            <person name="Topakas E."/>
        </authorList>
    </citation>
    <scope>NUCLEOTIDE SEQUENCE [LARGE SCALE GENOMIC DNA]</scope>
    <source>
        <strain evidence="1 2">TM138-S3</strain>
    </source>
</reference>
<dbReference type="Proteomes" id="UP000803884">
    <property type="component" value="Unassembled WGS sequence"/>
</dbReference>
<dbReference type="EMBL" id="JAAQHG020000253">
    <property type="protein sequence ID" value="KAL1581694.1"/>
    <property type="molecule type" value="Genomic_DNA"/>
</dbReference>
<evidence type="ECO:0000313" key="2">
    <source>
        <dbReference type="Proteomes" id="UP000803884"/>
    </source>
</evidence>
<organism evidence="1 2">
    <name type="scientific">Cladosporium halotolerans</name>
    <dbReference type="NCBI Taxonomy" id="1052096"/>
    <lineage>
        <taxon>Eukaryota</taxon>
        <taxon>Fungi</taxon>
        <taxon>Dikarya</taxon>
        <taxon>Ascomycota</taxon>
        <taxon>Pezizomycotina</taxon>
        <taxon>Dothideomycetes</taxon>
        <taxon>Dothideomycetidae</taxon>
        <taxon>Cladosporiales</taxon>
        <taxon>Cladosporiaceae</taxon>
        <taxon>Cladosporium</taxon>
    </lineage>
</organism>
<dbReference type="SUPFAM" id="SSF51182">
    <property type="entry name" value="RmlC-like cupins"/>
    <property type="match status" value="1"/>
</dbReference>
<dbReference type="GeneID" id="96010965"/>
<dbReference type="InterPro" id="IPR014710">
    <property type="entry name" value="RmlC-like_jellyroll"/>
</dbReference>
<name>A0AB34K9K9_9PEZI</name>
<dbReference type="GO" id="GO:0009298">
    <property type="term" value="P:GDP-mannose biosynthetic process"/>
    <property type="evidence" value="ECO:0007669"/>
    <property type="project" value="InterPro"/>
</dbReference>
<accession>A0AB34K9K9</accession>
<proteinExistence type="predicted"/>
<keyword evidence="2" id="KW-1185">Reference proteome</keyword>
<evidence type="ECO:0000313" key="1">
    <source>
        <dbReference type="EMBL" id="KAL1581694.1"/>
    </source>
</evidence>
<dbReference type="GO" id="GO:0004476">
    <property type="term" value="F:mannose-6-phosphate isomerase activity"/>
    <property type="evidence" value="ECO:0007669"/>
    <property type="project" value="InterPro"/>
</dbReference>
<dbReference type="Gene3D" id="2.60.120.10">
    <property type="entry name" value="Jelly Rolls"/>
    <property type="match status" value="2"/>
</dbReference>
<dbReference type="InterPro" id="IPR011051">
    <property type="entry name" value="RmlC_Cupin_sf"/>
</dbReference>
<dbReference type="AlphaFoldDB" id="A0AB34K9K9"/>
<dbReference type="PANTHER" id="PTHR10309">
    <property type="entry name" value="MANNOSE-6-PHOSPHATE ISOMERASE"/>
    <property type="match status" value="1"/>
</dbReference>
<dbReference type="PANTHER" id="PTHR10309:SF4">
    <property type="entry name" value="MANNOSE-6-PHOSPHATE ISOMERASE"/>
    <property type="match status" value="1"/>
</dbReference>
<evidence type="ECO:0008006" key="3">
    <source>
        <dbReference type="Google" id="ProtNLM"/>
    </source>
</evidence>
<dbReference type="InterPro" id="IPR016305">
    <property type="entry name" value="Mannose-6-P_Isomerase"/>
</dbReference>
<dbReference type="PRINTS" id="PR00714">
    <property type="entry name" value="MAN6PISMRASE"/>
</dbReference>
<sequence>MNYLILDPGEGLSIPADGIHAYLAGDIIECMARSNNVLNTGFCPKAERASAELFCSSLTFTPHSAQECILQSELYKGGGHDKTRIYKPPMSEFNMLVTKLGPREKETLVAVEGPSVILVTRGAAQLKAEGRTWEISEWNVFFVAHGTEVVVESTNGLAMYTAYVE</sequence>
<dbReference type="GO" id="GO:0005829">
    <property type="term" value="C:cytosol"/>
    <property type="evidence" value="ECO:0007669"/>
    <property type="project" value="TreeGrafter"/>
</dbReference>
<comment type="caution">
    <text evidence="1">The sequence shown here is derived from an EMBL/GenBank/DDBJ whole genome shotgun (WGS) entry which is preliminary data.</text>
</comment>
<dbReference type="RefSeq" id="XP_069224803.1">
    <property type="nucleotide sequence ID" value="XM_069378127.1"/>
</dbReference>
<protein>
    <recommendedName>
        <fullName evidence="3">Mannose-6-phosphate isomerase</fullName>
    </recommendedName>
</protein>